<sequence length="409" mass="46050">MPLTDTAVRQAKQAEKSFTLTDASGLSLFVAPNGTKSWHFRFSWHGKQPRMSLGTYPEISLKDARELRDQARTLVAKGVDPRLNRREEKRAASSSAVKTFEVVANEWYAFKLPRWAAAKKGAAVQAQLYLDKDLVPALGRIPIADVKRADVLACLRVIEKRGALNVARKCRTWLNEIFRFGIASDYLEVNPAADLDIVAAKEPPEKHNPMLRQRELKAFLAKLEEADIKDYTKSAIRILLLTAVRTGELRQAKWSQFDLDAALWTIPAEGVKQLQKVIRVKGEGVIPPYLVPLSRQAVEEVRKVHQMTGRYKLLIAGRSDPSKPISDGTVNVALRRMGYEGRLTGHGIRATISTALNEMGYNEDWIEAQLSHAGSSKVRKTYNHAEYVEQRRGMMQDWADYLDRLASES</sequence>
<dbReference type="InterPro" id="IPR002104">
    <property type="entry name" value="Integrase_catalytic"/>
</dbReference>
<evidence type="ECO:0000256" key="1">
    <source>
        <dbReference type="ARBA" id="ARBA00008857"/>
    </source>
</evidence>
<dbReference type="Pfam" id="PF00589">
    <property type="entry name" value="Phage_integrase"/>
    <property type="match status" value="1"/>
</dbReference>
<dbReference type="PROSITE" id="PS51900">
    <property type="entry name" value="CB"/>
    <property type="match status" value="1"/>
</dbReference>
<dbReference type="GO" id="GO:0015074">
    <property type="term" value="P:DNA integration"/>
    <property type="evidence" value="ECO:0007669"/>
    <property type="project" value="UniProtKB-KW"/>
</dbReference>
<name>A0AAU8E8D6_9PSED</name>
<gene>
    <name evidence="8" type="ORF">ABVN21_07605</name>
</gene>
<evidence type="ECO:0000259" key="6">
    <source>
        <dbReference type="PROSITE" id="PS51898"/>
    </source>
</evidence>
<feature type="domain" description="Tyr recombinase" evidence="6">
    <location>
        <begin position="206"/>
        <end position="395"/>
    </location>
</feature>
<protein>
    <submittedName>
        <fullName evidence="8">Integrase arm-type DNA-binding domain-containing protein</fullName>
    </submittedName>
</protein>
<dbReference type="GO" id="GO:0006310">
    <property type="term" value="P:DNA recombination"/>
    <property type="evidence" value="ECO:0007669"/>
    <property type="project" value="UniProtKB-KW"/>
</dbReference>
<evidence type="ECO:0000256" key="2">
    <source>
        <dbReference type="ARBA" id="ARBA00022908"/>
    </source>
</evidence>
<dbReference type="Gene3D" id="1.10.150.130">
    <property type="match status" value="1"/>
</dbReference>
<dbReference type="InterPro" id="IPR025166">
    <property type="entry name" value="Integrase_DNA_bind_dom"/>
</dbReference>
<dbReference type="GO" id="GO:0003677">
    <property type="term" value="F:DNA binding"/>
    <property type="evidence" value="ECO:0007669"/>
    <property type="project" value="UniProtKB-UniRule"/>
</dbReference>
<dbReference type="Gene3D" id="1.10.443.10">
    <property type="entry name" value="Intergrase catalytic core"/>
    <property type="match status" value="1"/>
</dbReference>
<evidence type="ECO:0000259" key="7">
    <source>
        <dbReference type="PROSITE" id="PS51900"/>
    </source>
</evidence>
<dbReference type="PANTHER" id="PTHR30629:SF2">
    <property type="entry name" value="PROPHAGE INTEGRASE INTS-RELATED"/>
    <property type="match status" value="1"/>
</dbReference>
<keyword evidence="2" id="KW-0229">DNA integration</keyword>
<proteinExistence type="inferred from homology"/>
<dbReference type="InterPro" id="IPR044068">
    <property type="entry name" value="CB"/>
</dbReference>
<dbReference type="Pfam" id="PF13356">
    <property type="entry name" value="Arm-DNA-bind_3"/>
    <property type="match status" value="1"/>
</dbReference>
<dbReference type="InterPro" id="IPR011010">
    <property type="entry name" value="DNA_brk_join_enz"/>
</dbReference>
<dbReference type="InterPro" id="IPR050808">
    <property type="entry name" value="Phage_Integrase"/>
</dbReference>
<dbReference type="InterPro" id="IPR038488">
    <property type="entry name" value="Integrase_DNA-bd_sf"/>
</dbReference>
<keyword evidence="4" id="KW-0233">DNA recombination</keyword>
<dbReference type="PROSITE" id="PS51898">
    <property type="entry name" value="TYR_RECOMBINASE"/>
    <property type="match status" value="1"/>
</dbReference>
<evidence type="ECO:0000256" key="5">
    <source>
        <dbReference type="PROSITE-ProRule" id="PRU01248"/>
    </source>
</evidence>
<dbReference type="Pfam" id="PF22022">
    <property type="entry name" value="Phage_int_M"/>
    <property type="match status" value="1"/>
</dbReference>
<evidence type="ECO:0000256" key="3">
    <source>
        <dbReference type="ARBA" id="ARBA00023125"/>
    </source>
</evidence>
<accession>A0AAU8E8D6</accession>
<dbReference type="PANTHER" id="PTHR30629">
    <property type="entry name" value="PROPHAGE INTEGRASE"/>
    <property type="match status" value="1"/>
</dbReference>
<dbReference type="AlphaFoldDB" id="A0AAU8E8D6"/>
<evidence type="ECO:0000256" key="4">
    <source>
        <dbReference type="ARBA" id="ARBA00023172"/>
    </source>
</evidence>
<dbReference type="InterPro" id="IPR053876">
    <property type="entry name" value="Phage_int_M"/>
</dbReference>
<dbReference type="InterPro" id="IPR010998">
    <property type="entry name" value="Integrase_recombinase_N"/>
</dbReference>
<comment type="similarity">
    <text evidence="1">Belongs to the 'phage' integrase family.</text>
</comment>
<evidence type="ECO:0000313" key="8">
    <source>
        <dbReference type="EMBL" id="XCG75925.1"/>
    </source>
</evidence>
<dbReference type="InterPro" id="IPR013762">
    <property type="entry name" value="Integrase-like_cat_sf"/>
</dbReference>
<keyword evidence="3 5" id="KW-0238">DNA-binding</keyword>
<feature type="domain" description="Core-binding (CB)" evidence="7">
    <location>
        <begin position="98"/>
        <end position="182"/>
    </location>
</feature>
<dbReference type="EMBL" id="CP159258">
    <property type="protein sequence ID" value="XCG75925.1"/>
    <property type="molecule type" value="Genomic_DNA"/>
</dbReference>
<dbReference type="RefSeq" id="WP_339556670.1">
    <property type="nucleotide sequence ID" value="NZ_CP159258.1"/>
</dbReference>
<organism evidence="8">
    <name type="scientific">Pseudomonas sp. MYb327</name>
    <dbReference type="NCBI Taxonomy" id="2745230"/>
    <lineage>
        <taxon>Bacteria</taxon>
        <taxon>Pseudomonadati</taxon>
        <taxon>Pseudomonadota</taxon>
        <taxon>Gammaproteobacteria</taxon>
        <taxon>Pseudomonadales</taxon>
        <taxon>Pseudomonadaceae</taxon>
        <taxon>Pseudomonas</taxon>
    </lineage>
</organism>
<dbReference type="Gene3D" id="3.30.160.390">
    <property type="entry name" value="Integrase, DNA-binding domain"/>
    <property type="match status" value="1"/>
</dbReference>
<reference evidence="8" key="1">
    <citation type="submission" date="2024-06" db="EMBL/GenBank/DDBJ databases">
        <title>The Caenorhabditis elegans bacterial microbiome influences microsporidia infection through nutrient limitation and inhibiting parasite invasion.</title>
        <authorList>
            <person name="Tamim El Jarkass H."/>
            <person name="Castelblanco S."/>
            <person name="Kaur M."/>
            <person name="Wan Y.C."/>
            <person name="Ellis A.E."/>
            <person name="Sheldon R.D."/>
            <person name="Lien E.C."/>
            <person name="Burton N.O."/>
            <person name="Wright G.D."/>
            <person name="Reinke A.W."/>
        </authorList>
    </citation>
    <scope>NUCLEOTIDE SEQUENCE</scope>
    <source>
        <strain evidence="8">MYb327</strain>
    </source>
</reference>
<dbReference type="CDD" id="cd00801">
    <property type="entry name" value="INT_P4_C"/>
    <property type="match status" value="1"/>
</dbReference>
<dbReference type="SUPFAM" id="SSF56349">
    <property type="entry name" value="DNA breaking-rejoining enzymes"/>
    <property type="match status" value="1"/>
</dbReference>